<reference evidence="1 2" key="1">
    <citation type="journal article" date="2021" name="Hortic Res">
        <title>High-quality reference genome and annotation aids understanding of berry development for evergreen blueberry (Vaccinium darrowii).</title>
        <authorList>
            <person name="Yu J."/>
            <person name="Hulse-Kemp A.M."/>
            <person name="Babiker E."/>
            <person name="Staton M."/>
        </authorList>
    </citation>
    <scope>NUCLEOTIDE SEQUENCE [LARGE SCALE GENOMIC DNA]</scope>
    <source>
        <strain evidence="2">cv. NJ 8807/NJ 8810</strain>
        <tissue evidence="1">Young leaf</tissue>
    </source>
</reference>
<dbReference type="EMBL" id="CM037152">
    <property type="protein sequence ID" value="KAH7833264.1"/>
    <property type="molecule type" value="Genomic_DNA"/>
</dbReference>
<protein>
    <submittedName>
        <fullName evidence="1">Uncharacterized protein</fullName>
    </submittedName>
</protein>
<evidence type="ECO:0000313" key="2">
    <source>
        <dbReference type="Proteomes" id="UP000828048"/>
    </source>
</evidence>
<organism evidence="1 2">
    <name type="scientific">Vaccinium darrowii</name>
    <dbReference type="NCBI Taxonomy" id="229202"/>
    <lineage>
        <taxon>Eukaryota</taxon>
        <taxon>Viridiplantae</taxon>
        <taxon>Streptophyta</taxon>
        <taxon>Embryophyta</taxon>
        <taxon>Tracheophyta</taxon>
        <taxon>Spermatophyta</taxon>
        <taxon>Magnoliopsida</taxon>
        <taxon>eudicotyledons</taxon>
        <taxon>Gunneridae</taxon>
        <taxon>Pentapetalae</taxon>
        <taxon>asterids</taxon>
        <taxon>Ericales</taxon>
        <taxon>Ericaceae</taxon>
        <taxon>Vaccinioideae</taxon>
        <taxon>Vaccinieae</taxon>
        <taxon>Vaccinium</taxon>
    </lineage>
</organism>
<sequence length="686" mass="74719">MDTSEIYSSPTSVPQLQVLDCGQSSKPRFGNQWNSNQAYLLSSQAAPLELVLSSYMEFVGVLLVSIACIIIYSEYVCKALSVALAEKGVFVTIVDFSEERGKEVLALVEKEIAKFHSKLEFPSSMYIRCDVTNTRELSAAFEKHLATYGGLDICINSAGIANPVPFKNDQSDGSHSWRYTINVNLIAVIECTRLAVQCMQSAQKPGVIINMGSAAGLYPMAIDPIYSASKGGVVLFTRSLVPYKKQGIRVNVLCPEVVQTELALKVGDFMPMEMVVKGAFELIRDESKAGSCLWITKRRGMEYWPTPMEEAKYLVQPSKLRRSSSFKAISNLQIPQSFDKIVVHTLSHNFRSATSIVHTTLRLPINPDHVLVKIIYAGVNSSEFTVNFGSRSGNKNDLDSRLPFDAGFEAVGIIAAVGDSVKNLEVGTPAALMTFGSYAEFTMVPSKHILPVPRPDAEVVAMLTSGLTASIALEKAAQMDSGKVVLVTAAAGGTGQFAVQLAKLAGNTVIATCGGKEKAMLLRDLGVDRVIDYKAEDIKTVLKEEFSKGVDIVYEAVGGAMFDLCLNALAVYGRLVVIGMISQYQGEHGWKPLNYTGLCEKILGKSQTVAGFFLVQYSSLWQEHLDKLFHLYSLGKLKVALNPKRFLGLQSVADAVEYLHSGKSVGKVVVCVDPTFSLQKETEEIA</sequence>
<dbReference type="Proteomes" id="UP000828048">
    <property type="component" value="Chromosome 2"/>
</dbReference>
<name>A0ACB7WY64_9ERIC</name>
<keyword evidence="2" id="KW-1185">Reference proteome</keyword>
<comment type="caution">
    <text evidence="1">The sequence shown here is derived from an EMBL/GenBank/DDBJ whole genome shotgun (WGS) entry which is preliminary data.</text>
</comment>
<gene>
    <name evidence="1" type="ORF">Vadar_004652</name>
</gene>
<accession>A0ACB7WY64</accession>
<evidence type="ECO:0000313" key="1">
    <source>
        <dbReference type="EMBL" id="KAH7833264.1"/>
    </source>
</evidence>
<proteinExistence type="predicted"/>